<keyword evidence="2" id="KW-0472">Membrane</keyword>
<feature type="transmembrane region" description="Helical" evidence="2">
    <location>
        <begin position="6"/>
        <end position="39"/>
    </location>
</feature>
<evidence type="ECO:0000313" key="6">
    <source>
        <dbReference type="Proteomes" id="UP000435177"/>
    </source>
</evidence>
<keyword evidence="2" id="KW-1133">Transmembrane helix</keyword>
<dbReference type="RefSeq" id="WP_095267443.1">
    <property type="nucleotide sequence ID" value="NZ_NPBY01000076.1"/>
</dbReference>
<keyword evidence="6" id="KW-1185">Reference proteome</keyword>
<organism evidence="4 5">
    <name type="scientific">Paenibacillus campinasensis</name>
    <dbReference type="NCBI Taxonomy" id="66347"/>
    <lineage>
        <taxon>Bacteria</taxon>
        <taxon>Bacillati</taxon>
        <taxon>Bacillota</taxon>
        <taxon>Bacilli</taxon>
        <taxon>Bacillales</taxon>
        <taxon>Paenibacillaceae</taxon>
        <taxon>Paenibacillus</taxon>
    </lineage>
</organism>
<comment type="caution">
    <text evidence="4">The sequence shown here is derived from an EMBL/GenBank/DDBJ whole genome shotgun (WGS) entry which is preliminary data.</text>
</comment>
<accession>A0A268EHP3</accession>
<dbReference type="Proteomes" id="UP000435177">
    <property type="component" value="Unassembled WGS sequence"/>
</dbReference>
<gene>
    <name evidence="4" type="ORF">CHH67_21535</name>
    <name evidence="3" type="ORF">GNP94_15045</name>
</gene>
<reference evidence="4 5" key="1">
    <citation type="submission" date="2017-07" db="EMBL/GenBank/DDBJ databases">
        <title>Isolation and whole genome analysis of endospore-forming bacteria from heroin.</title>
        <authorList>
            <person name="Kalinowski J."/>
            <person name="Ahrens B."/>
            <person name="Al-Dilaimi A."/>
            <person name="Winkler A."/>
            <person name="Wibberg D."/>
            <person name="Schleenbecker U."/>
            <person name="Ruckert C."/>
            <person name="Wolfel R."/>
            <person name="Grass G."/>
        </authorList>
    </citation>
    <scope>NUCLEOTIDE SEQUENCE [LARGE SCALE GENOMIC DNA]</scope>
    <source>
        <strain evidence="4 5">7537-G1</strain>
    </source>
</reference>
<reference evidence="3 6" key="2">
    <citation type="submission" date="2019-11" db="EMBL/GenBank/DDBJ databases">
        <title>Draft genome sequences of five Paenibacillus species of dairy origin.</title>
        <authorList>
            <person name="Olajide A.M."/>
            <person name="Chen S."/>
            <person name="Lapointe G."/>
        </authorList>
    </citation>
    <scope>NUCLEOTIDE SEQUENCE [LARGE SCALE GENOMIC DNA]</scope>
    <source>
        <strain evidence="3 6">3CS1</strain>
    </source>
</reference>
<feature type="region of interest" description="Disordered" evidence="1">
    <location>
        <begin position="85"/>
        <end position="106"/>
    </location>
</feature>
<proteinExistence type="predicted"/>
<name>A0A268EHP3_9BACL</name>
<protein>
    <submittedName>
        <fullName evidence="4">Uncharacterized protein</fullName>
    </submittedName>
</protein>
<sequence>MIAGMLIATLIVVLSFFLMPYSIPVFFIILFGLVFSTYLKTRQMSEDIKQIKGKLGLLSEEERTDLGIQAYRRLHQDSEWMSNTNQEIEEELEKDNENGRSNRNKK</sequence>
<keyword evidence="2" id="KW-0812">Transmembrane</keyword>
<dbReference type="Proteomes" id="UP000215596">
    <property type="component" value="Unassembled WGS sequence"/>
</dbReference>
<dbReference type="EMBL" id="WOAA01000013">
    <property type="protein sequence ID" value="MUG67302.1"/>
    <property type="molecule type" value="Genomic_DNA"/>
</dbReference>
<dbReference type="AlphaFoldDB" id="A0A268EHP3"/>
<dbReference type="EMBL" id="NPBY01000076">
    <property type="protein sequence ID" value="PAD72653.1"/>
    <property type="molecule type" value="Genomic_DNA"/>
</dbReference>
<evidence type="ECO:0000313" key="5">
    <source>
        <dbReference type="Proteomes" id="UP000215596"/>
    </source>
</evidence>
<evidence type="ECO:0000313" key="4">
    <source>
        <dbReference type="EMBL" id="PAD72653.1"/>
    </source>
</evidence>
<evidence type="ECO:0000256" key="2">
    <source>
        <dbReference type="SAM" id="Phobius"/>
    </source>
</evidence>
<evidence type="ECO:0000256" key="1">
    <source>
        <dbReference type="SAM" id="MobiDB-lite"/>
    </source>
</evidence>
<evidence type="ECO:0000313" key="3">
    <source>
        <dbReference type="EMBL" id="MUG67302.1"/>
    </source>
</evidence>